<keyword evidence="4" id="KW-0378">Hydrolase</keyword>
<protein>
    <submittedName>
        <fullName evidence="4">Glycosyl hydrolase family 25</fullName>
    </submittedName>
</protein>
<accession>A0A928KQK3</accession>
<gene>
    <name evidence="4" type="ORF">E7512_00615</name>
</gene>
<dbReference type="GO" id="GO:0016998">
    <property type="term" value="P:cell wall macromolecule catabolic process"/>
    <property type="evidence" value="ECO:0007669"/>
    <property type="project" value="InterPro"/>
</dbReference>
<dbReference type="GO" id="GO:0009253">
    <property type="term" value="P:peptidoglycan catabolic process"/>
    <property type="evidence" value="ECO:0007669"/>
    <property type="project" value="InterPro"/>
</dbReference>
<dbReference type="GO" id="GO:0003796">
    <property type="term" value="F:lysozyme activity"/>
    <property type="evidence" value="ECO:0007669"/>
    <property type="project" value="InterPro"/>
</dbReference>
<reference evidence="4" key="1">
    <citation type="submission" date="2019-04" db="EMBL/GenBank/DDBJ databases">
        <title>Evolution of Biomass-Degrading Anaerobic Consortia Revealed by Metagenomics.</title>
        <authorList>
            <person name="Peng X."/>
        </authorList>
    </citation>
    <scope>NUCLEOTIDE SEQUENCE</scope>
    <source>
        <strain evidence="4">SIG551</strain>
    </source>
</reference>
<dbReference type="InterPro" id="IPR008964">
    <property type="entry name" value="Invasin/intimin_cell_adhesion"/>
</dbReference>
<evidence type="ECO:0000256" key="2">
    <source>
        <dbReference type="SAM" id="SignalP"/>
    </source>
</evidence>
<evidence type="ECO:0000313" key="5">
    <source>
        <dbReference type="Proteomes" id="UP000754750"/>
    </source>
</evidence>
<keyword evidence="2" id="KW-0732">Signal</keyword>
<dbReference type="PANTHER" id="PTHR34135:SF2">
    <property type="entry name" value="LYSOZYME"/>
    <property type="match status" value="1"/>
</dbReference>
<comment type="caution">
    <text evidence="4">The sequence shown here is derived from an EMBL/GenBank/DDBJ whole genome shotgun (WGS) entry which is preliminary data.</text>
</comment>
<evidence type="ECO:0000259" key="3">
    <source>
        <dbReference type="SMART" id="SM00635"/>
    </source>
</evidence>
<feature type="signal peptide" evidence="2">
    <location>
        <begin position="1"/>
        <end position="24"/>
    </location>
</feature>
<dbReference type="RefSeq" id="WP_033402330.1">
    <property type="nucleotide sequence ID" value="NZ_SVNY01000001.1"/>
</dbReference>
<dbReference type="InterPro" id="IPR017853">
    <property type="entry name" value="GH"/>
</dbReference>
<dbReference type="Gene3D" id="2.60.40.1080">
    <property type="match status" value="1"/>
</dbReference>
<feature type="chain" id="PRO_5037071340" evidence="2">
    <location>
        <begin position="25"/>
        <end position="492"/>
    </location>
</feature>
<dbReference type="EMBL" id="SVNY01000001">
    <property type="protein sequence ID" value="MBE6832083.1"/>
    <property type="molecule type" value="Genomic_DNA"/>
</dbReference>
<dbReference type="CDD" id="cd06414">
    <property type="entry name" value="GH25_LytC-like"/>
    <property type="match status" value="1"/>
</dbReference>
<dbReference type="InterPro" id="IPR003343">
    <property type="entry name" value="Big_2"/>
</dbReference>
<dbReference type="Pfam" id="PF02368">
    <property type="entry name" value="Big_2"/>
    <property type="match status" value="1"/>
</dbReference>
<dbReference type="SUPFAM" id="SSF51445">
    <property type="entry name" value="(Trans)glycosidases"/>
    <property type="match status" value="1"/>
</dbReference>
<evidence type="ECO:0000256" key="1">
    <source>
        <dbReference type="ARBA" id="ARBA00010646"/>
    </source>
</evidence>
<dbReference type="AlphaFoldDB" id="A0A928KQK3"/>
<name>A0A928KQK3_9FIRM</name>
<dbReference type="SMART" id="SM00635">
    <property type="entry name" value="BID_2"/>
    <property type="match status" value="1"/>
</dbReference>
<sequence length="492" mass="52713">MKKRLGSFFLVFAMLMTLFLPAYADTYTTDFMISSTFAQMKKGDTMQLRVYSGTTEVTQVTWASSNPAVVQVNSTGTVTALAIGQATVTATSASGATVSCSVSCSVNVGIPGIDVSQHRGVIDWPKVKAAGIQFAIIRTGYGNENWAKQTDTQFENNYKGATANGIAVGAYHYSYATNVTMAAQEAEMCLSVLKGRPLQYPVVFDVEDKVHNSLSADQMGQIVNAFCSRIQQAGYKTAVYSYVNFYNARLTSPLVAQYDTWIAHWGVSQPNFNRPYTMWQYAAQSIPGVNGLCDVNYSYYDYAGTAAQQPTKPTDPNVFTSSALSSYSFTDQSPDYFYRITTADAVAPTAVSSDPNVAEVKFSQQSADGYIFHVIHKGEGQATITTTSAVTGASVSFTVTGNALPKVVYFTDLGSSFTLQKGQTYSLRVMPTVISGNVKFLIGNPAVLTGGTVQSTSGGWYYPITASGSGTTPIYAQVGGRAPVLVATVTVS</sequence>
<dbReference type="Gene3D" id="3.20.20.80">
    <property type="entry name" value="Glycosidases"/>
    <property type="match status" value="1"/>
</dbReference>
<feature type="domain" description="BIG2" evidence="3">
    <location>
        <begin position="27"/>
        <end position="101"/>
    </location>
</feature>
<dbReference type="SUPFAM" id="SSF49373">
    <property type="entry name" value="Invasin/intimin cell-adhesion fragments"/>
    <property type="match status" value="1"/>
</dbReference>
<dbReference type="InterPro" id="IPR002053">
    <property type="entry name" value="Glyco_hydro_25"/>
</dbReference>
<comment type="similarity">
    <text evidence="1">Belongs to the glycosyl hydrolase 25 family.</text>
</comment>
<dbReference type="PROSITE" id="PS51904">
    <property type="entry name" value="GLYCOSYL_HYDROL_F25_2"/>
    <property type="match status" value="1"/>
</dbReference>
<evidence type="ECO:0000313" key="4">
    <source>
        <dbReference type="EMBL" id="MBE6832083.1"/>
    </source>
</evidence>
<organism evidence="4 5">
    <name type="scientific">Faecalispora sporosphaeroides</name>
    <dbReference type="NCBI Taxonomy" id="1549"/>
    <lineage>
        <taxon>Bacteria</taxon>
        <taxon>Bacillati</taxon>
        <taxon>Bacillota</taxon>
        <taxon>Clostridia</taxon>
        <taxon>Eubacteriales</taxon>
        <taxon>Oscillospiraceae</taxon>
        <taxon>Faecalispora</taxon>
    </lineage>
</organism>
<dbReference type="GO" id="GO:0016052">
    <property type="term" value="P:carbohydrate catabolic process"/>
    <property type="evidence" value="ECO:0007669"/>
    <property type="project" value="TreeGrafter"/>
</dbReference>
<dbReference type="Pfam" id="PF01183">
    <property type="entry name" value="Glyco_hydro_25"/>
    <property type="match status" value="1"/>
</dbReference>
<dbReference type="Proteomes" id="UP000754750">
    <property type="component" value="Unassembled WGS sequence"/>
</dbReference>
<dbReference type="PANTHER" id="PTHR34135">
    <property type="entry name" value="LYSOZYME"/>
    <property type="match status" value="1"/>
</dbReference>
<proteinExistence type="inferred from homology"/>